<reference evidence="9" key="1">
    <citation type="journal article" date="2020" name="mSystems">
        <title>Genome- and Community-Level Interaction Insights into Carbon Utilization and Element Cycling Functions of Hydrothermarchaeota in Hydrothermal Sediment.</title>
        <authorList>
            <person name="Zhou Z."/>
            <person name="Liu Y."/>
            <person name="Xu W."/>
            <person name="Pan J."/>
            <person name="Luo Z.H."/>
            <person name="Li M."/>
        </authorList>
    </citation>
    <scope>NUCLEOTIDE SEQUENCE [LARGE SCALE GENOMIC DNA]</scope>
    <source>
        <strain evidence="9">HyVt-233</strain>
    </source>
</reference>
<dbReference type="GO" id="GO:0016787">
    <property type="term" value="F:hydrolase activity"/>
    <property type="evidence" value="ECO:0007669"/>
    <property type="project" value="UniProtKB-KW"/>
</dbReference>
<evidence type="ECO:0000256" key="5">
    <source>
        <dbReference type="ARBA" id="ARBA00035648"/>
    </source>
</evidence>
<dbReference type="InterPro" id="IPR013551">
    <property type="entry name" value="YicC-like_C"/>
</dbReference>
<dbReference type="Pfam" id="PF03755">
    <property type="entry name" value="YicC-like_N"/>
    <property type="match status" value="1"/>
</dbReference>
<organism evidence="9">
    <name type="scientific">Desulfofervidus auxilii</name>
    <dbReference type="NCBI Taxonomy" id="1621989"/>
    <lineage>
        <taxon>Bacteria</taxon>
        <taxon>Pseudomonadati</taxon>
        <taxon>Thermodesulfobacteriota</taxon>
        <taxon>Candidatus Desulfofervidia</taxon>
        <taxon>Candidatus Desulfofervidales</taxon>
        <taxon>Candidatus Desulfofervidaceae</taxon>
        <taxon>Candidatus Desulfofervidus</taxon>
    </lineage>
</organism>
<evidence type="ECO:0000256" key="2">
    <source>
        <dbReference type="ARBA" id="ARBA00022722"/>
    </source>
</evidence>
<evidence type="ECO:0000256" key="6">
    <source>
        <dbReference type="SAM" id="Coils"/>
    </source>
</evidence>
<feature type="domain" description="Endoribonuclease YicC-like C-terminal" evidence="8">
    <location>
        <begin position="172"/>
        <end position="289"/>
    </location>
</feature>
<protein>
    <submittedName>
        <fullName evidence="9">YicC family protein</fullName>
    </submittedName>
</protein>
<dbReference type="GO" id="GO:0004521">
    <property type="term" value="F:RNA endonuclease activity"/>
    <property type="evidence" value="ECO:0007669"/>
    <property type="project" value="InterPro"/>
</dbReference>
<dbReference type="InterPro" id="IPR005229">
    <property type="entry name" value="YicC/YloC-like"/>
</dbReference>
<keyword evidence="2" id="KW-0540">Nuclease</keyword>
<dbReference type="AlphaFoldDB" id="A0A7C0U481"/>
<dbReference type="Pfam" id="PF08340">
    <property type="entry name" value="YicC-like_C"/>
    <property type="match status" value="1"/>
</dbReference>
<dbReference type="NCBIfam" id="TIGR00255">
    <property type="entry name" value="YicC/YloC family endoribonuclease"/>
    <property type="match status" value="1"/>
</dbReference>
<gene>
    <name evidence="9" type="ORF">ENG63_11140</name>
</gene>
<evidence type="ECO:0000313" key="9">
    <source>
        <dbReference type="EMBL" id="HDD45394.1"/>
    </source>
</evidence>
<name>A0A7C0U481_DESA2</name>
<comment type="cofactor">
    <cofactor evidence="1">
        <name>a divalent metal cation</name>
        <dbReference type="ChEBI" id="CHEBI:60240"/>
    </cofactor>
</comment>
<evidence type="ECO:0000256" key="3">
    <source>
        <dbReference type="ARBA" id="ARBA00022759"/>
    </source>
</evidence>
<proteinExistence type="inferred from homology"/>
<dbReference type="PANTHER" id="PTHR30636:SF3">
    <property type="entry name" value="UPF0701 PROTEIN YICC"/>
    <property type="match status" value="1"/>
</dbReference>
<dbReference type="EMBL" id="DRBS01000413">
    <property type="protein sequence ID" value="HDD45394.1"/>
    <property type="molecule type" value="Genomic_DNA"/>
</dbReference>
<keyword evidence="6" id="KW-0175">Coiled coil</keyword>
<comment type="caution">
    <text evidence="9">The sequence shown here is derived from an EMBL/GenBank/DDBJ whole genome shotgun (WGS) entry which is preliminary data.</text>
</comment>
<accession>A0A7C0U481</accession>
<dbReference type="Proteomes" id="UP000886289">
    <property type="component" value="Unassembled WGS sequence"/>
</dbReference>
<feature type="coiled-coil region" evidence="6">
    <location>
        <begin position="155"/>
        <end position="204"/>
    </location>
</feature>
<evidence type="ECO:0000259" key="7">
    <source>
        <dbReference type="Pfam" id="PF03755"/>
    </source>
</evidence>
<evidence type="ECO:0000256" key="4">
    <source>
        <dbReference type="ARBA" id="ARBA00022801"/>
    </source>
</evidence>
<sequence>MKSMTAYAKGELEWQNLHFSVEIRTLNHRYRDIILKLPQRFLPLEENVRQLISSYIFRGRVDCIVKISGNIEGLPPLSINWEVARTYYHLLKELKNGLGLKSDITLDMFLGVKDIFITEETKEDIFNFWPPLKQVLEDTLKQIDIMRQKEGESLKKDIEQRLSTISIHLNKIEERVPEIVKAYRQRLYQRVKELLNDINEERITQEVVFFAERSDITEEIVRLKTHIKNFNDLLEEKEAIGRKLDFLLQEMHREANTMGAKANDVIVSQQVVEIKTELEKIRQQLQNIE</sequence>
<comment type="similarity">
    <text evidence="5">Belongs to the YicC/YloC family.</text>
</comment>
<dbReference type="PANTHER" id="PTHR30636">
    <property type="entry name" value="UPF0701 PROTEIN YICC"/>
    <property type="match status" value="1"/>
</dbReference>
<feature type="domain" description="Endoribonuclease YicC-like N-terminal" evidence="7">
    <location>
        <begin position="1"/>
        <end position="156"/>
    </location>
</feature>
<evidence type="ECO:0000259" key="8">
    <source>
        <dbReference type="Pfam" id="PF08340"/>
    </source>
</evidence>
<dbReference type="InterPro" id="IPR013527">
    <property type="entry name" value="YicC-like_N"/>
</dbReference>
<keyword evidence="3" id="KW-0255">Endonuclease</keyword>
<keyword evidence="4" id="KW-0378">Hydrolase</keyword>
<evidence type="ECO:0000256" key="1">
    <source>
        <dbReference type="ARBA" id="ARBA00001968"/>
    </source>
</evidence>